<sequence>MFPLGYLSAFLEEYVPVVWSGYCRVHKLLNKHKQDVAQNPDQYKSFSNLSSADFNVLEDKFLDIFTGVTLHHISKRTTNVEGHVDNLNNRWLFNLLTPFGNFSSGTIDFLSYGIKVDVLKGDLFIFDAATVIHRLTDASIGRYSILVWCDNNAVEYLLKKAGKRDQIESFKASKTLEEICNQAGKLKGL</sequence>
<evidence type="ECO:0000313" key="2">
    <source>
        <dbReference type="Proteomes" id="UP001211907"/>
    </source>
</evidence>
<protein>
    <submittedName>
        <fullName evidence="1">Uncharacterized protein</fullName>
    </submittedName>
</protein>
<comment type="caution">
    <text evidence="1">The sequence shown here is derived from an EMBL/GenBank/DDBJ whole genome shotgun (WGS) entry which is preliminary data.</text>
</comment>
<keyword evidence="2" id="KW-1185">Reference proteome</keyword>
<dbReference type="EMBL" id="JADGJH010004491">
    <property type="protein sequence ID" value="KAJ3085631.1"/>
    <property type="molecule type" value="Genomic_DNA"/>
</dbReference>
<name>A0AAD5XBA2_9FUNG</name>
<reference evidence="1" key="1">
    <citation type="submission" date="2020-05" db="EMBL/GenBank/DDBJ databases">
        <title>Phylogenomic resolution of chytrid fungi.</title>
        <authorList>
            <person name="Stajich J.E."/>
            <person name="Amses K."/>
            <person name="Simmons R."/>
            <person name="Seto K."/>
            <person name="Myers J."/>
            <person name="Bonds A."/>
            <person name="Quandt C.A."/>
            <person name="Barry K."/>
            <person name="Liu P."/>
            <person name="Grigoriev I."/>
            <person name="Longcore J.E."/>
            <person name="James T.Y."/>
        </authorList>
    </citation>
    <scope>NUCLEOTIDE SEQUENCE</scope>
    <source>
        <strain evidence="1">JEL0513</strain>
    </source>
</reference>
<gene>
    <name evidence="1" type="ORF">HK100_008975</name>
</gene>
<organism evidence="1 2">
    <name type="scientific">Physocladia obscura</name>
    <dbReference type="NCBI Taxonomy" id="109957"/>
    <lineage>
        <taxon>Eukaryota</taxon>
        <taxon>Fungi</taxon>
        <taxon>Fungi incertae sedis</taxon>
        <taxon>Chytridiomycota</taxon>
        <taxon>Chytridiomycota incertae sedis</taxon>
        <taxon>Chytridiomycetes</taxon>
        <taxon>Chytridiales</taxon>
        <taxon>Chytriomycetaceae</taxon>
        <taxon>Physocladia</taxon>
    </lineage>
</organism>
<evidence type="ECO:0000313" key="1">
    <source>
        <dbReference type="EMBL" id="KAJ3085631.1"/>
    </source>
</evidence>
<accession>A0AAD5XBA2</accession>
<dbReference type="AlphaFoldDB" id="A0AAD5XBA2"/>
<feature type="non-terminal residue" evidence="1">
    <location>
        <position position="189"/>
    </location>
</feature>
<proteinExistence type="predicted"/>
<dbReference type="Proteomes" id="UP001211907">
    <property type="component" value="Unassembled WGS sequence"/>
</dbReference>
<dbReference type="Gene3D" id="3.60.130.30">
    <property type="match status" value="1"/>
</dbReference>